<dbReference type="Pfam" id="PF13408">
    <property type="entry name" value="Zn_ribbon_recom"/>
    <property type="match status" value="1"/>
</dbReference>
<dbReference type="PANTHER" id="PTHR30461:SF23">
    <property type="entry name" value="DNA RECOMBINASE-RELATED"/>
    <property type="match status" value="1"/>
</dbReference>
<organism evidence="2 3">
    <name type="scientific">Nakamurella panacisegetis</name>
    <dbReference type="NCBI Taxonomy" id="1090615"/>
    <lineage>
        <taxon>Bacteria</taxon>
        <taxon>Bacillati</taxon>
        <taxon>Actinomycetota</taxon>
        <taxon>Actinomycetes</taxon>
        <taxon>Nakamurellales</taxon>
        <taxon>Nakamurellaceae</taxon>
        <taxon>Nakamurella</taxon>
    </lineage>
</organism>
<sequence length="517" mass="57129">MNAGSRPICLYLRLSKYHKDGQDAIERQRIDLTRKLAAEGGWTVMGEYVDNDSASASAVRTRKGWHALNVDIDAGRVTAVAFWKLDRTNRVASRCIEWIGQCQTRGVTLVSHQDASDELNTATAGAKLITGIKALLAEVETDTMSERQRAAKAHAAEAGFHHGGRRPFGWMPGHRETDALGRSGVRLVPHPVEFAALQAAVPMVLAGSGLMSVSRHWMDEFGITTAAGMPMYEASVYRALISPRMVGYRMRQVPEHQRGVQIDLLNHIARDQSGEPVIGQEPVCDRLTWMRMLRALQAASTSQTRRPWGSHEWLLTGLMFCQCGNRLYGHQKNYKHADGSNVRTYVYRCHANLRNGAGTCAKAVAVQADRAEAFVEGWLFAYLSDERLAKARAEAAAARQASNPNNGLVTDLDTARAERDALLSQQGSREYKGAMVSVLVGLLAEVQARIDKLEGRLDAVQIDDLPVILQADLASRWPDMDLGQRRRLLARVIERIDAQPGRGPVADRLSVSPRVRQ</sequence>
<evidence type="ECO:0000313" key="2">
    <source>
        <dbReference type="EMBL" id="SDP27362.1"/>
    </source>
</evidence>
<dbReference type="SUPFAM" id="SSF53041">
    <property type="entry name" value="Resolvase-like"/>
    <property type="match status" value="1"/>
</dbReference>
<dbReference type="InterPro" id="IPR036162">
    <property type="entry name" value="Resolvase-like_N_sf"/>
</dbReference>
<dbReference type="AlphaFoldDB" id="A0A1H0RCL9"/>
<accession>A0A1H0RCL9</accession>
<keyword evidence="3" id="KW-1185">Reference proteome</keyword>
<dbReference type="Gene3D" id="3.40.50.1390">
    <property type="entry name" value="Resolvase, N-terminal catalytic domain"/>
    <property type="match status" value="1"/>
</dbReference>
<evidence type="ECO:0000259" key="1">
    <source>
        <dbReference type="PROSITE" id="PS51736"/>
    </source>
</evidence>
<dbReference type="SMART" id="SM00857">
    <property type="entry name" value="Resolvase"/>
    <property type="match status" value="1"/>
</dbReference>
<protein>
    <submittedName>
        <fullName evidence="2">Site-specific DNA recombinase</fullName>
    </submittedName>
</protein>
<evidence type="ECO:0000313" key="3">
    <source>
        <dbReference type="Proteomes" id="UP000198741"/>
    </source>
</evidence>
<dbReference type="InterPro" id="IPR025827">
    <property type="entry name" value="Zn_ribbon_recom_dom"/>
</dbReference>
<gene>
    <name evidence="2" type="ORF">SAMN04515671_3506</name>
</gene>
<dbReference type="GO" id="GO:0003677">
    <property type="term" value="F:DNA binding"/>
    <property type="evidence" value="ECO:0007669"/>
    <property type="project" value="InterPro"/>
</dbReference>
<reference evidence="2 3" key="1">
    <citation type="submission" date="2016-10" db="EMBL/GenBank/DDBJ databases">
        <authorList>
            <person name="de Groot N.N."/>
        </authorList>
    </citation>
    <scope>NUCLEOTIDE SEQUENCE [LARGE SCALE GENOMIC DNA]</scope>
    <source>
        <strain evidence="3">P4-7,KCTC 19426,CECT 7604</strain>
    </source>
</reference>
<dbReference type="PANTHER" id="PTHR30461">
    <property type="entry name" value="DNA-INVERTASE FROM LAMBDOID PROPHAGE"/>
    <property type="match status" value="1"/>
</dbReference>
<dbReference type="InterPro" id="IPR038109">
    <property type="entry name" value="DNA_bind_recomb_sf"/>
</dbReference>
<feature type="domain" description="Resolvase/invertase-type recombinase catalytic" evidence="1">
    <location>
        <begin position="7"/>
        <end position="159"/>
    </location>
</feature>
<dbReference type="EMBL" id="LT629710">
    <property type="protein sequence ID" value="SDP27362.1"/>
    <property type="molecule type" value="Genomic_DNA"/>
</dbReference>
<dbReference type="Gene3D" id="3.90.1750.20">
    <property type="entry name" value="Putative Large Serine Recombinase, Chain B, Domain 2"/>
    <property type="match status" value="1"/>
</dbReference>
<dbReference type="Proteomes" id="UP000198741">
    <property type="component" value="Chromosome I"/>
</dbReference>
<name>A0A1H0RCL9_9ACTN</name>
<dbReference type="InterPro" id="IPR006119">
    <property type="entry name" value="Resolv_N"/>
</dbReference>
<dbReference type="GO" id="GO:0000150">
    <property type="term" value="F:DNA strand exchange activity"/>
    <property type="evidence" value="ECO:0007669"/>
    <property type="project" value="InterPro"/>
</dbReference>
<dbReference type="STRING" id="1090615.SAMN04515671_3506"/>
<dbReference type="PROSITE" id="PS51736">
    <property type="entry name" value="RECOMBINASES_3"/>
    <property type="match status" value="1"/>
</dbReference>
<dbReference type="Pfam" id="PF00239">
    <property type="entry name" value="Resolvase"/>
    <property type="match status" value="1"/>
</dbReference>
<dbReference type="InterPro" id="IPR050639">
    <property type="entry name" value="SSR_resolvase"/>
</dbReference>
<dbReference type="RefSeq" id="WP_231988561.1">
    <property type="nucleotide sequence ID" value="NZ_LT629710.1"/>
</dbReference>
<dbReference type="CDD" id="cd00338">
    <property type="entry name" value="Ser_Recombinase"/>
    <property type="match status" value="1"/>
</dbReference>
<proteinExistence type="predicted"/>